<feature type="transmembrane region" description="Helical" evidence="6">
    <location>
        <begin position="115"/>
        <end position="135"/>
    </location>
</feature>
<keyword evidence="5 6" id="KW-0472">Membrane</keyword>
<dbReference type="PANTHER" id="PTHR12608">
    <property type="entry name" value="TRANSMEMBRANE PROTEIN HTP-1 RELATED"/>
    <property type="match status" value="1"/>
</dbReference>
<organism evidence="7 8">
    <name type="scientific">Diacronema lutheri</name>
    <name type="common">Unicellular marine alga</name>
    <name type="synonym">Monochrysis lutheri</name>
    <dbReference type="NCBI Taxonomy" id="2081491"/>
    <lineage>
        <taxon>Eukaryota</taxon>
        <taxon>Haptista</taxon>
        <taxon>Haptophyta</taxon>
        <taxon>Pavlovophyceae</taxon>
        <taxon>Pavlovales</taxon>
        <taxon>Pavlovaceae</taxon>
        <taxon>Diacronema</taxon>
    </lineage>
</organism>
<evidence type="ECO:0000256" key="6">
    <source>
        <dbReference type="RuleBase" id="RU365102"/>
    </source>
</evidence>
<dbReference type="GO" id="GO:0015085">
    <property type="term" value="F:calcium ion transmembrane transporter activity"/>
    <property type="evidence" value="ECO:0007669"/>
    <property type="project" value="TreeGrafter"/>
</dbReference>
<evidence type="ECO:0000256" key="5">
    <source>
        <dbReference type="ARBA" id="ARBA00023136"/>
    </source>
</evidence>
<comment type="caution">
    <text evidence="7">The sequence shown here is derived from an EMBL/GenBank/DDBJ whole genome shotgun (WGS) entry which is preliminary data.</text>
</comment>
<name>A0A8J5XRH6_DIALT</name>
<protein>
    <recommendedName>
        <fullName evidence="6">GDT1 family protein</fullName>
    </recommendedName>
</protein>
<gene>
    <name evidence="7" type="ORF">KFE25_008789</name>
</gene>
<comment type="subcellular location">
    <subcellularLocation>
        <location evidence="1 6">Membrane</location>
        <topology evidence="1 6">Multi-pass membrane protein</topology>
    </subcellularLocation>
</comment>
<sequence>MVTELGDKTFFIAAILAMRNSRLAIYSGAMGALIVMTLLAVCLGHVAPLLLPKVYTHYAAAALFLFFGVRLLRDGWGMDANHVSDELEEVEAELGTEGSEVLEPLHGGERRAQPAAGLFGLPAAFVQSFTLTFLAEWGDRSQIATLALAASKDSFGTTVGSIAGHAICTGLAVVGGRILASSISERTVHLVGGVVFLGFAIAAFLMGPEDM</sequence>
<dbReference type="AlphaFoldDB" id="A0A8J5XRH6"/>
<dbReference type="PANTHER" id="PTHR12608:SF1">
    <property type="entry name" value="TRANSMEMBRANE PROTEIN 165"/>
    <property type="match status" value="1"/>
</dbReference>
<dbReference type="EMBL" id="JAGTXO010000001">
    <property type="protein sequence ID" value="KAG8470368.1"/>
    <property type="molecule type" value="Genomic_DNA"/>
</dbReference>
<dbReference type="Pfam" id="PF01169">
    <property type="entry name" value="GDT1"/>
    <property type="match status" value="2"/>
</dbReference>
<dbReference type="InterPro" id="IPR001727">
    <property type="entry name" value="GDT1-like"/>
</dbReference>
<keyword evidence="8" id="KW-1185">Reference proteome</keyword>
<dbReference type="Proteomes" id="UP000751190">
    <property type="component" value="Unassembled WGS sequence"/>
</dbReference>
<dbReference type="GO" id="GO:0005794">
    <property type="term" value="C:Golgi apparatus"/>
    <property type="evidence" value="ECO:0007669"/>
    <property type="project" value="TreeGrafter"/>
</dbReference>
<dbReference type="GO" id="GO:0016020">
    <property type="term" value="C:membrane"/>
    <property type="evidence" value="ECO:0007669"/>
    <property type="project" value="UniProtKB-SubCell"/>
</dbReference>
<dbReference type="InterPro" id="IPR049555">
    <property type="entry name" value="GDT1-like_CS"/>
</dbReference>
<feature type="transmembrane region" description="Helical" evidence="6">
    <location>
        <begin position="155"/>
        <end position="175"/>
    </location>
</feature>
<keyword evidence="3 6" id="KW-0812">Transmembrane</keyword>
<evidence type="ECO:0000256" key="3">
    <source>
        <dbReference type="ARBA" id="ARBA00022692"/>
    </source>
</evidence>
<comment type="similarity">
    <text evidence="2 6">Belongs to the GDT1 family.</text>
</comment>
<evidence type="ECO:0000313" key="7">
    <source>
        <dbReference type="EMBL" id="KAG8470368.1"/>
    </source>
</evidence>
<evidence type="ECO:0000256" key="1">
    <source>
        <dbReference type="ARBA" id="ARBA00004141"/>
    </source>
</evidence>
<accession>A0A8J5XRH6</accession>
<feature type="transmembrane region" description="Helical" evidence="6">
    <location>
        <begin position="187"/>
        <end position="206"/>
    </location>
</feature>
<proteinExistence type="inferred from homology"/>
<dbReference type="PROSITE" id="PS01214">
    <property type="entry name" value="UPF0016"/>
    <property type="match status" value="1"/>
</dbReference>
<reference evidence="7" key="1">
    <citation type="submission" date="2021-05" db="EMBL/GenBank/DDBJ databases">
        <title>The genome of the haptophyte Pavlova lutheri (Diacronema luteri, Pavlovales) - a model for lipid biosynthesis in eukaryotic algae.</title>
        <authorList>
            <person name="Hulatt C.J."/>
            <person name="Posewitz M.C."/>
        </authorList>
    </citation>
    <scope>NUCLEOTIDE SEQUENCE</scope>
    <source>
        <strain evidence="7">NIVA-4/92</strain>
    </source>
</reference>
<dbReference type="GO" id="GO:0032468">
    <property type="term" value="P:Golgi calcium ion homeostasis"/>
    <property type="evidence" value="ECO:0007669"/>
    <property type="project" value="TreeGrafter"/>
</dbReference>
<dbReference type="OrthoDB" id="442680at2759"/>
<evidence type="ECO:0000256" key="2">
    <source>
        <dbReference type="ARBA" id="ARBA00009190"/>
    </source>
</evidence>
<dbReference type="OMA" id="CSNVIMG"/>
<evidence type="ECO:0000313" key="8">
    <source>
        <dbReference type="Proteomes" id="UP000751190"/>
    </source>
</evidence>
<feature type="transmembrane region" description="Helical" evidence="6">
    <location>
        <begin position="23"/>
        <end position="48"/>
    </location>
</feature>
<feature type="transmembrane region" description="Helical" evidence="6">
    <location>
        <begin position="54"/>
        <end position="72"/>
    </location>
</feature>
<dbReference type="GO" id="GO:0005384">
    <property type="term" value="F:manganese ion transmembrane transporter activity"/>
    <property type="evidence" value="ECO:0007669"/>
    <property type="project" value="TreeGrafter"/>
</dbReference>
<evidence type="ECO:0000256" key="4">
    <source>
        <dbReference type="ARBA" id="ARBA00022989"/>
    </source>
</evidence>
<dbReference type="GO" id="GO:0032472">
    <property type="term" value="P:Golgi calcium ion transport"/>
    <property type="evidence" value="ECO:0007669"/>
    <property type="project" value="TreeGrafter"/>
</dbReference>
<keyword evidence="4 6" id="KW-1133">Transmembrane helix</keyword>